<reference evidence="1" key="2">
    <citation type="journal article" date="2017" name="J. Med. Entomol.">
        <title>Transcriptome Analysis of the Triatoma infestans (Hemiptera: Reduviidae) Integument.</title>
        <authorList>
            <person name="Calderon-Fernandez G.M."/>
            <person name="Moriconi D.E."/>
            <person name="Dulbecco A.B."/>
            <person name="Juarez M.P."/>
        </authorList>
    </citation>
    <scope>NUCLEOTIDE SEQUENCE</scope>
    <source>
        <strain evidence="1">Int1</strain>
        <tissue evidence="1">Integument</tissue>
    </source>
</reference>
<proteinExistence type="predicted"/>
<feature type="non-terminal residue" evidence="1">
    <location>
        <position position="1"/>
    </location>
</feature>
<sequence>FEQSQSTSCQVNDPIAAKCTEIFSSLWPDEEVIINKEKIIALFKVVLGDLFSEDIATMLIDTMAPDKEGNISLENFFRAFSLDTWSAESLMAMQKVLASAPEVINKLADWKTILQTLGFDLADKELQSLIERAHLCAADVLNLELANREVSKNDQEEVQKRSLHIIELLSAKLMKQCLGKEQGKLKKNAEEKA</sequence>
<dbReference type="InterPro" id="IPR011992">
    <property type="entry name" value="EF-hand-dom_pair"/>
</dbReference>
<protein>
    <submittedName>
        <fullName evidence="1">Uncharacterized protein</fullName>
    </submittedName>
</protein>
<evidence type="ECO:0000313" key="1">
    <source>
        <dbReference type="EMBL" id="JAR99080.1"/>
    </source>
</evidence>
<dbReference type="Gene3D" id="1.10.238.10">
    <property type="entry name" value="EF-hand"/>
    <property type="match status" value="1"/>
</dbReference>
<dbReference type="SUPFAM" id="SSF47473">
    <property type="entry name" value="EF-hand"/>
    <property type="match status" value="1"/>
</dbReference>
<dbReference type="AlphaFoldDB" id="A0A161M971"/>
<dbReference type="EMBL" id="GEMB01004187">
    <property type="protein sequence ID" value="JAR99080.1"/>
    <property type="molecule type" value="Transcribed_RNA"/>
</dbReference>
<name>A0A161M971_TRIIF</name>
<accession>A0A161M971</accession>
<reference evidence="1" key="1">
    <citation type="submission" date="2016-04" db="EMBL/GenBank/DDBJ databases">
        <authorList>
            <person name="Calderon-Fernandez G.M.Sr."/>
        </authorList>
    </citation>
    <scope>NUCLEOTIDE SEQUENCE</scope>
    <source>
        <strain evidence="1">Int1</strain>
        <tissue evidence="1">Integument</tissue>
    </source>
</reference>
<feature type="non-terminal residue" evidence="1">
    <location>
        <position position="193"/>
    </location>
</feature>
<organism evidence="1">
    <name type="scientific">Triatoma infestans</name>
    <name type="common">Assassin bug</name>
    <dbReference type="NCBI Taxonomy" id="30076"/>
    <lineage>
        <taxon>Eukaryota</taxon>
        <taxon>Metazoa</taxon>
        <taxon>Ecdysozoa</taxon>
        <taxon>Arthropoda</taxon>
        <taxon>Hexapoda</taxon>
        <taxon>Insecta</taxon>
        <taxon>Pterygota</taxon>
        <taxon>Neoptera</taxon>
        <taxon>Paraneoptera</taxon>
        <taxon>Hemiptera</taxon>
        <taxon>Heteroptera</taxon>
        <taxon>Panheteroptera</taxon>
        <taxon>Cimicomorpha</taxon>
        <taxon>Reduviidae</taxon>
        <taxon>Triatominae</taxon>
        <taxon>Triatoma</taxon>
    </lineage>
</organism>